<sequence>MFLMTTENIAIFIEKHEFDAEKIIMTDMCDYFICESVFGEFLMNCPDQDLCRKIIPHLARIKMGEAETKDFPVETKEEMEELWHAEEEVMRAEFGML</sequence>
<dbReference type="BioCyc" id="CSTI499177:GJE9-1694-MONOMER"/>
<evidence type="ECO:0000313" key="1">
    <source>
        <dbReference type="EMBL" id="CBH21760.1"/>
    </source>
</evidence>
<evidence type="ECO:0000313" key="2">
    <source>
        <dbReference type="Proteomes" id="UP000007041"/>
    </source>
</evidence>
<accession>E3PSA6</accession>
<dbReference type="eggNOG" id="COG1961">
    <property type="taxonomic scope" value="Bacteria"/>
</dbReference>
<proteinExistence type="predicted"/>
<dbReference type="Proteomes" id="UP000007041">
    <property type="component" value="Chromosome"/>
</dbReference>
<reference evidence="2" key="1">
    <citation type="journal article" date="2010" name="BMC Genomics">
        <title>Clostridium sticklandii, a specialist in amino acid degradation:revisiting its metabolism through its genome sequence.</title>
        <authorList>
            <person name="Fonknechten N."/>
            <person name="Chaussonnerie S."/>
            <person name="Tricot S."/>
            <person name="Lajus A."/>
            <person name="Andreesen J.R."/>
            <person name="Perchat N."/>
            <person name="Pelletier E."/>
            <person name="Gouyvenoux M."/>
            <person name="Barbe V."/>
            <person name="Salanoubat M."/>
            <person name="Le Paslier D."/>
            <person name="Weissenbach J."/>
            <person name="Cohen G.N."/>
            <person name="Kreimeyer A."/>
        </authorList>
    </citation>
    <scope>NUCLEOTIDE SEQUENCE [LARGE SCALE GENOMIC DNA]</scope>
    <source>
        <strain evidence="2">ATCC 12662 / DSM 519 / JCM 1433 / CCUG 9281 / NCIMB 10654 / HF</strain>
    </source>
</reference>
<dbReference type="KEGG" id="cst:CLOST_1640"/>
<protein>
    <submittedName>
        <fullName evidence="1">Uncharacterized protein</fullName>
    </submittedName>
</protein>
<organism evidence="1 2">
    <name type="scientific">Acetoanaerobium sticklandii (strain ATCC 12662 / DSM 519 / JCM 1433 / CCUG 9281 / NCIMB 10654 / HF)</name>
    <name type="common">Clostridium sticklandii</name>
    <dbReference type="NCBI Taxonomy" id="499177"/>
    <lineage>
        <taxon>Bacteria</taxon>
        <taxon>Bacillati</taxon>
        <taxon>Bacillota</taxon>
        <taxon>Clostridia</taxon>
        <taxon>Peptostreptococcales</taxon>
        <taxon>Filifactoraceae</taxon>
        <taxon>Acetoanaerobium</taxon>
    </lineage>
</organism>
<gene>
    <name evidence="1" type="ordered locus">CLOST_1640</name>
</gene>
<keyword evidence="2" id="KW-1185">Reference proteome</keyword>
<name>E3PSA6_ACESD</name>
<dbReference type="EMBL" id="FP565809">
    <property type="protein sequence ID" value="CBH21760.1"/>
    <property type="molecule type" value="Genomic_DNA"/>
</dbReference>
<dbReference type="AlphaFoldDB" id="E3PSA6"/>
<dbReference type="STRING" id="1511.CLOST_1640"/>
<dbReference type="HOGENOM" id="CLU_163884_0_0_9"/>